<keyword evidence="3" id="KW-1185">Reference proteome</keyword>
<dbReference type="InterPro" id="IPR045096">
    <property type="entry name" value="EDR2-like"/>
</dbReference>
<dbReference type="InterPro" id="IPR009769">
    <property type="entry name" value="EDR2_C"/>
</dbReference>
<dbReference type="AlphaFoldDB" id="A0AA38GGW3"/>
<evidence type="ECO:0000313" key="2">
    <source>
        <dbReference type="EMBL" id="KAH9321313.1"/>
    </source>
</evidence>
<dbReference type="Proteomes" id="UP000824469">
    <property type="component" value="Unassembled WGS sequence"/>
</dbReference>
<dbReference type="EMBL" id="JAHRHJ020000003">
    <property type="protein sequence ID" value="KAH9321313.1"/>
    <property type="molecule type" value="Genomic_DNA"/>
</dbReference>
<proteinExistence type="predicted"/>
<organism evidence="2 3">
    <name type="scientific">Taxus chinensis</name>
    <name type="common">Chinese yew</name>
    <name type="synonym">Taxus wallichiana var. chinensis</name>
    <dbReference type="NCBI Taxonomy" id="29808"/>
    <lineage>
        <taxon>Eukaryota</taxon>
        <taxon>Viridiplantae</taxon>
        <taxon>Streptophyta</taxon>
        <taxon>Embryophyta</taxon>
        <taxon>Tracheophyta</taxon>
        <taxon>Spermatophyta</taxon>
        <taxon>Pinopsida</taxon>
        <taxon>Pinidae</taxon>
        <taxon>Conifers II</taxon>
        <taxon>Cupressales</taxon>
        <taxon>Taxaceae</taxon>
        <taxon>Taxus</taxon>
    </lineage>
</organism>
<dbReference type="Pfam" id="PF07059">
    <property type="entry name" value="EDR2_C"/>
    <property type="match status" value="1"/>
</dbReference>
<accession>A0AA38GGW3</accession>
<sequence>MGIVFMDIPKSNTSPEMFLAASKRVADEATRHGLVALQWAQGSSGMPLKNFLFTVNTQVPGHDDHYTVIFYYDAEEGQVAGLLLHHFVHNDDTFCDNHFKLVNHIVKGPWIMCATVGNHAACLIRKALTYYYLKGHNYLEIDINVASSALVNTIFHLTLE</sequence>
<dbReference type="PANTHER" id="PTHR12136">
    <property type="entry name" value="ENHANCED DISEASE RESISTANCE-RELATED"/>
    <property type="match status" value="1"/>
</dbReference>
<comment type="caution">
    <text evidence="2">The sequence shown here is derived from an EMBL/GenBank/DDBJ whole genome shotgun (WGS) entry which is preliminary data.</text>
</comment>
<name>A0AA38GGW3_TAXCH</name>
<evidence type="ECO:0000313" key="3">
    <source>
        <dbReference type="Proteomes" id="UP000824469"/>
    </source>
</evidence>
<feature type="domain" description="Protein ENHANCED DISEASE RESISTANCE 2 C-terminal" evidence="1">
    <location>
        <begin position="24"/>
        <end position="159"/>
    </location>
</feature>
<dbReference type="OMA" id="PWIMCAT"/>
<evidence type="ECO:0000259" key="1">
    <source>
        <dbReference type="Pfam" id="PF07059"/>
    </source>
</evidence>
<gene>
    <name evidence="2" type="ORF">KI387_015952</name>
</gene>
<reference evidence="2 3" key="1">
    <citation type="journal article" date="2021" name="Nat. Plants">
        <title>The Taxus genome provides insights into paclitaxel biosynthesis.</title>
        <authorList>
            <person name="Xiong X."/>
            <person name="Gou J."/>
            <person name="Liao Q."/>
            <person name="Li Y."/>
            <person name="Zhou Q."/>
            <person name="Bi G."/>
            <person name="Li C."/>
            <person name="Du R."/>
            <person name="Wang X."/>
            <person name="Sun T."/>
            <person name="Guo L."/>
            <person name="Liang H."/>
            <person name="Lu P."/>
            <person name="Wu Y."/>
            <person name="Zhang Z."/>
            <person name="Ro D.K."/>
            <person name="Shang Y."/>
            <person name="Huang S."/>
            <person name="Yan J."/>
        </authorList>
    </citation>
    <scope>NUCLEOTIDE SEQUENCE [LARGE SCALE GENOMIC DNA]</scope>
    <source>
        <strain evidence="2">Ta-2019</strain>
    </source>
</reference>
<protein>
    <recommendedName>
        <fullName evidence="1">Protein ENHANCED DISEASE RESISTANCE 2 C-terminal domain-containing protein</fullName>
    </recommendedName>
</protein>
<dbReference type="PANTHER" id="PTHR12136:SF91">
    <property type="entry name" value="PROTEIN ENHANCED DISEASE RESISTANCE 2-LIKE"/>
    <property type="match status" value="1"/>
</dbReference>